<evidence type="ECO:0008006" key="6">
    <source>
        <dbReference type="Google" id="ProtNLM"/>
    </source>
</evidence>
<protein>
    <recommendedName>
        <fullName evidence="6">Secreted protein</fullName>
    </recommendedName>
</protein>
<feature type="chain" id="PRO_5030713880" description="Secreted protein" evidence="3">
    <location>
        <begin position="30"/>
        <end position="535"/>
    </location>
</feature>
<evidence type="ECO:0000256" key="3">
    <source>
        <dbReference type="SAM" id="SignalP"/>
    </source>
</evidence>
<keyword evidence="2" id="KW-0812">Transmembrane</keyword>
<feature type="region of interest" description="Disordered" evidence="1">
    <location>
        <begin position="82"/>
        <end position="117"/>
    </location>
</feature>
<sequence>MTGWWRRARIMSAVGAGTLVLGAGSVVHAAGVGDAVPEGMAGFRLWLSGPGSDARLRVVTTAGTEIRSIGCFAPVSGGRASAGGVPEGRFPGGRPSEGRSFEGRLPEEGVSGGRVSEGRLSGGWRECLVGEVGARTAVDVLLSAPTAGDGLVGLVATLRMRTPEGEWVTRTASGLGAVRPAESDLGEAGLSTRRDPVGVEIEPITWEDAGAQGAGVPGSVGGAGTRDVLGASGVAEPVGGSGVSGSRGAPGELRGTGASGSRDVSGVAGALEGPRASGVSGVSSGSGDSGAAGASGGLKAPGGRGETSVPSGYGAVGALGSPRAPGGSDESGVPSTSGGSETVGASGGPRTPGEGSESSVPSGAGGFEAVGASGGPKVPGGSGEVDVPGAPGEAKVGARPYKVGKRGRDAGRGAVISGASVSAGMTGQVPPVWNGQADVLAGRTGQVPPLGNDPGLRMPLAAPTTVAPAIAAEVPPPGAPLPQDVDGPGQEIEPVALWTPSLTGASGFPVVGGSVGGLLGLLWLQARIQRRRGTR</sequence>
<evidence type="ECO:0000313" key="4">
    <source>
        <dbReference type="EMBL" id="MBB4917966.1"/>
    </source>
</evidence>
<feature type="transmembrane region" description="Helical" evidence="2">
    <location>
        <begin position="507"/>
        <end position="526"/>
    </location>
</feature>
<comment type="caution">
    <text evidence="4">The sequence shown here is derived from an EMBL/GenBank/DDBJ whole genome shotgun (WGS) entry which is preliminary data.</text>
</comment>
<accession>A0A7W7QRR6</accession>
<name>A0A7W7QRR6_9ACTN</name>
<evidence type="ECO:0000313" key="5">
    <source>
        <dbReference type="Proteomes" id="UP000552644"/>
    </source>
</evidence>
<dbReference type="AlphaFoldDB" id="A0A7W7QRR6"/>
<keyword evidence="2" id="KW-1133">Transmembrane helix</keyword>
<feature type="compositionally biased region" description="Low complexity" evidence="1">
    <location>
        <begin position="273"/>
        <end position="286"/>
    </location>
</feature>
<dbReference type="EMBL" id="JACHJP010000005">
    <property type="protein sequence ID" value="MBB4917966.1"/>
    <property type="molecule type" value="Genomic_DNA"/>
</dbReference>
<feature type="signal peptide" evidence="3">
    <location>
        <begin position="1"/>
        <end position="29"/>
    </location>
</feature>
<keyword evidence="3" id="KW-0732">Signal</keyword>
<evidence type="ECO:0000256" key="2">
    <source>
        <dbReference type="SAM" id="Phobius"/>
    </source>
</evidence>
<feature type="compositionally biased region" description="Gly residues" evidence="1">
    <location>
        <begin position="363"/>
        <end position="383"/>
    </location>
</feature>
<feature type="compositionally biased region" description="Basic and acidic residues" evidence="1">
    <location>
        <begin position="96"/>
        <end position="107"/>
    </location>
</feature>
<feature type="compositionally biased region" description="Gly residues" evidence="1">
    <location>
        <begin position="287"/>
        <end position="305"/>
    </location>
</feature>
<evidence type="ECO:0000256" key="1">
    <source>
        <dbReference type="SAM" id="MobiDB-lite"/>
    </source>
</evidence>
<feature type="compositionally biased region" description="Low complexity" evidence="1">
    <location>
        <begin position="352"/>
        <end position="362"/>
    </location>
</feature>
<keyword evidence="5" id="KW-1185">Reference proteome</keyword>
<organism evidence="4 5">
    <name type="scientific">Streptosporangium saharense</name>
    <dbReference type="NCBI Taxonomy" id="1706840"/>
    <lineage>
        <taxon>Bacteria</taxon>
        <taxon>Bacillati</taxon>
        <taxon>Actinomycetota</taxon>
        <taxon>Actinomycetes</taxon>
        <taxon>Streptosporangiales</taxon>
        <taxon>Streptosporangiaceae</taxon>
        <taxon>Streptosporangium</taxon>
    </lineage>
</organism>
<reference evidence="4 5" key="1">
    <citation type="submission" date="2020-08" db="EMBL/GenBank/DDBJ databases">
        <title>Genomic Encyclopedia of Type Strains, Phase III (KMG-III): the genomes of soil and plant-associated and newly described type strains.</title>
        <authorList>
            <person name="Whitman W."/>
        </authorList>
    </citation>
    <scope>NUCLEOTIDE SEQUENCE [LARGE SCALE GENOMIC DNA]</scope>
    <source>
        <strain evidence="4 5">CECT 8840</strain>
    </source>
</reference>
<keyword evidence="2" id="KW-0472">Membrane</keyword>
<feature type="region of interest" description="Disordered" evidence="1">
    <location>
        <begin position="231"/>
        <end position="410"/>
    </location>
</feature>
<proteinExistence type="predicted"/>
<gene>
    <name evidence="4" type="ORF">FHS44_005086</name>
</gene>
<dbReference type="Proteomes" id="UP000552644">
    <property type="component" value="Unassembled WGS sequence"/>
</dbReference>